<evidence type="ECO:0000313" key="5">
    <source>
        <dbReference type="Proteomes" id="UP000319825"/>
    </source>
</evidence>
<keyword evidence="2" id="KW-0560">Oxidoreductase</keyword>
<dbReference type="AlphaFoldDB" id="A0A562IHR3"/>
<keyword evidence="5" id="KW-1185">Reference proteome</keyword>
<dbReference type="InterPro" id="IPR036291">
    <property type="entry name" value="NAD(P)-bd_dom_sf"/>
</dbReference>
<dbReference type="CDD" id="cd05289">
    <property type="entry name" value="MDR_like_2"/>
    <property type="match status" value="1"/>
</dbReference>
<evidence type="ECO:0000256" key="2">
    <source>
        <dbReference type="ARBA" id="ARBA00023002"/>
    </source>
</evidence>
<dbReference type="SMART" id="SM00829">
    <property type="entry name" value="PKS_ER"/>
    <property type="match status" value="1"/>
</dbReference>
<dbReference type="Pfam" id="PF01370">
    <property type="entry name" value="Epimerase"/>
    <property type="match status" value="1"/>
</dbReference>
<dbReference type="SUPFAM" id="SSF50129">
    <property type="entry name" value="GroES-like"/>
    <property type="match status" value="1"/>
</dbReference>
<dbReference type="Pfam" id="PF08240">
    <property type="entry name" value="ADH_N"/>
    <property type="match status" value="1"/>
</dbReference>
<reference evidence="4 5" key="1">
    <citation type="submission" date="2019-07" db="EMBL/GenBank/DDBJ databases">
        <title>R&amp;d 2014.</title>
        <authorList>
            <person name="Klenk H.-P."/>
        </authorList>
    </citation>
    <scope>NUCLEOTIDE SEQUENCE [LARGE SCALE GENOMIC DNA]</scope>
    <source>
        <strain evidence="4 5">DSM 43868</strain>
    </source>
</reference>
<feature type="domain" description="Enoyl reductase (ER)" evidence="3">
    <location>
        <begin position="10"/>
        <end position="314"/>
    </location>
</feature>
<name>A0A562IHR3_MICOL</name>
<sequence>MRAVAVANYSAQPTIMELPDPRAGHGEVLVGIRAAGVNPIDLSIANGEWAARGADARFPLIMGIDMAGVVEAAGEHVTRFAPGDAVFGQLFLPPLGSTGTYAEQVAVPEEANLARVPPGMDLETAAALPTAGGTALNIADGLGPLPGETVLVVGAAGGVGSFLTQLLAASGARVLTVARADAADRLRAYGAAENFDRAAVSVPDAVGAACPDGIGVLVDLASEAPAFAELATLVRVGGTALSTRYAADVDDLAEYGISGINFRVNMTPDLLARLADAVVTGQVAGPPIRTVRLDDVPSLLGRPSVGAAGDKIVVLPGG</sequence>
<dbReference type="Gene3D" id="3.90.180.10">
    <property type="entry name" value="Medium-chain alcohol dehydrogenases, catalytic domain"/>
    <property type="match status" value="1"/>
</dbReference>
<protein>
    <submittedName>
        <fullName evidence="4">Zinc-binding dehydrogenase</fullName>
    </submittedName>
</protein>
<dbReference type="PANTHER" id="PTHR48106">
    <property type="entry name" value="QUINONE OXIDOREDUCTASE PIG3-RELATED"/>
    <property type="match status" value="1"/>
</dbReference>
<evidence type="ECO:0000313" key="4">
    <source>
        <dbReference type="EMBL" id="TWH70432.1"/>
    </source>
</evidence>
<accession>A0A562IHR3</accession>
<dbReference type="Proteomes" id="UP000319825">
    <property type="component" value="Unassembled WGS sequence"/>
</dbReference>
<dbReference type="InterPro" id="IPR013154">
    <property type="entry name" value="ADH-like_N"/>
</dbReference>
<evidence type="ECO:0000256" key="1">
    <source>
        <dbReference type="ARBA" id="ARBA00022857"/>
    </source>
</evidence>
<dbReference type="SUPFAM" id="SSF51735">
    <property type="entry name" value="NAD(P)-binding Rossmann-fold domains"/>
    <property type="match status" value="1"/>
</dbReference>
<dbReference type="RefSeq" id="WP_145776709.1">
    <property type="nucleotide sequence ID" value="NZ_BAAATQ010000341.1"/>
</dbReference>
<dbReference type="GO" id="GO:0070402">
    <property type="term" value="F:NADPH binding"/>
    <property type="evidence" value="ECO:0007669"/>
    <property type="project" value="TreeGrafter"/>
</dbReference>
<dbReference type="InterPro" id="IPR020843">
    <property type="entry name" value="ER"/>
</dbReference>
<dbReference type="Gene3D" id="3.40.50.720">
    <property type="entry name" value="NAD(P)-binding Rossmann-like Domain"/>
    <property type="match status" value="1"/>
</dbReference>
<evidence type="ECO:0000259" key="3">
    <source>
        <dbReference type="SMART" id="SM00829"/>
    </source>
</evidence>
<keyword evidence="1" id="KW-0521">NADP</keyword>
<dbReference type="EMBL" id="VLKE01000001">
    <property type="protein sequence ID" value="TWH70432.1"/>
    <property type="molecule type" value="Genomic_DNA"/>
</dbReference>
<dbReference type="InterPro" id="IPR001509">
    <property type="entry name" value="Epimerase_deHydtase"/>
</dbReference>
<organism evidence="4 5">
    <name type="scientific">Micromonospora olivasterospora</name>
    <dbReference type="NCBI Taxonomy" id="1880"/>
    <lineage>
        <taxon>Bacteria</taxon>
        <taxon>Bacillati</taxon>
        <taxon>Actinomycetota</taxon>
        <taxon>Actinomycetes</taxon>
        <taxon>Micromonosporales</taxon>
        <taxon>Micromonosporaceae</taxon>
        <taxon>Micromonospora</taxon>
    </lineage>
</organism>
<gene>
    <name evidence="4" type="ORF">JD77_05457</name>
</gene>
<dbReference type="InterPro" id="IPR011032">
    <property type="entry name" value="GroES-like_sf"/>
</dbReference>
<comment type="caution">
    <text evidence="4">The sequence shown here is derived from an EMBL/GenBank/DDBJ whole genome shotgun (WGS) entry which is preliminary data.</text>
</comment>
<proteinExistence type="predicted"/>
<dbReference type="OrthoDB" id="3727682at2"/>
<dbReference type="GO" id="GO:0016651">
    <property type="term" value="F:oxidoreductase activity, acting on NAD(P)H"/>
    <property type="evidence" value="ECO:0007669"/>
    <property type="project" value="TreeGrafter"/>
</dbReference>